<feature type="domain" description="Dynein heavy chain C-terminal" evidence="3">
    <location>
        <begin position="226"/>
        <end position="524"/>
    </location>
</feature>
<evidence type="ECO:0000259" key="1">
    <source>
        <dbReference type="Pfam" id="PF03028"/>
    </source>
</evidence>
<dbReference type="Proteomes" id="UP000837857">
    <property type="component" value="Chromosome 22"/>
</dbReference>
<feature type="domain" description="Dynein heavy chain region D6 P-loop" evidence="1">
    <location>
        <begin position="1"/>
        <end position="44"/>
    </location>
</feature>
<proteinExistence type="predicted"/>
<dbReference type="Pfam" id="PF03028">
    <property type="entry name" value="Dynein_heavy"/>
    <property type="match status" value="1"/>
</dbReference>
<dbReference type="InterPro" id="IPR041658">
    <property type="entry name" value="AAA_lid_11"/>
</dbReference>
<dbReference type="EMBL" id="OW152834">
    <property type="protein sequence ID" value="CAH2055607.1"/>
    <property type="molecule type" value="Genomic_DNA"/>
</dbReference>
<dbReference type="Pfam" id="PF18198">
    <property type="entry name" value="AAA_lid_11"/>
    <property type="match status" value="1"/>
</dbReference>
<dbReference type="PANTHER" id="PTHR22878">
    <property type="entry name" value="DYNEIN HEAVY CHAIN 6, AXONEMAL-LIKE-RELATED"/>
    <property type="match status" value="1"/>
</dbReference>
<dbReference type="Gene3D" id="1.20.1270.280">
    <property type="match status" value="1"/>
</dbReference>
<evidence type="ECO:0000259" key="2">
    <source>
        <dbReference type="Pfam" id="PF18198"/>
    </source>
</evidence>
<dbReference type="InterPro" id="IPR026983">
    <property type="entry name" value="DHC"/>
</dbReference>
<dbReference type="InterPro" id="IPR043160">
    <property type="entry name" value="Dynein_C_barrel"/>
</dbReference>
<gene>
    <name evidence="4" type="ORF">IPOD504_LOCUS8942</name>
</gene>
<evidence type="ECO:0000313" key="5">
    <source>
        <dbReference type="Proteomes" id="UP000837857"/>
    </source>
</evidence>
<dbReference type="InterPro" id="IPR041228">
    <property type="entry name" value="Dynein_C"/>
</dbReference>
<sequence length="528" mass="59775">MPVLELNVENIQPETVHKDFRLWLTSTPSPFFPVALLQNGYKMTVEPPRGIKANLLKAYMNQVPDFGDYFNSSESKVPNFKWLLFALCLFHGVVLERRKFGPLGFNIPYEFTDGDLRICISQLHMFLTEYNEVPLRMLTYTAGHINYGGRVTDDWDRRCLLCLLADYYTPAVLSERHYFDEQGAYHQQPATASLDDYTRYIRGLPLNDEPALFGLHSNANISYAVSETNYCIGTLRDLQPKEVSSEGGVSIEEMTDRAAKDILEVLPAVLDVPFISQNYPVSYKESLNTVLIQEAIRYNKLSNVIDSTLRDLLKALKGLVVMSEALESMVGSLIRQDVPSLWSARAYPSLKPLGAWVKDLCQRVQFMRAWSEEGIPRVFWISGFFFPQAFLTGALQNYARKHVIAIDTVAYAFEPLASPPAKKPEDGCCVRGLYLEGARWNVGDMALEESRAKELYTEMAIIYMKPEQGHKLASGLYECPTYKTLVRAGTLSTTGHSTNYVMTIELATHKPQAHWIKRGVALFCALDY</sequence>
<feature type="non-terminal residue" evidence="4">
    <location>
        <position position="528"/>
    </location>
</feature>
<evidence type="ECO:0008006" key="6">
    <source>
        <dbReference type="Google" id="ProtNLM"/>
    </source>
</evidence>
<dbReference type="Pfam" id="PF18199">
    <property type="entry name" value="Dynein_C"/>
    <property type="match status" value="1"/>
</dbReference>
<dbReference type="Gene3D" id="1.10.8.720">
    <property type="entry name" value="Region D6 of dynein motor"/>
    <property type="match status" value="1"/>
</dbReference>
<protein>
    <recommendedName>
        <fullName evidence="6">Dynein heavy chain</fullName>
    </recommendedName>
</protein>
<dbReference type="InterPro" id="IPR004273">
    <property type="entry name" value="Dynein_heavy_D6_P-loop"/>
</dbReference>
<keyword evidence="5" id="KW-1185">Reference proteome</keyword>
<dbReference type="InterPro" id="IPR042219">
    <property type="entry name" value="AAA_lid_11_sf"/>
</dbReference>
<accession>A0ABN8ID82</accession>
<name>A0ABN8ID82_9NEOP</name>
<organism evidence="4 5">
    <name type="scientific">Iphiclides podalirius</name>
    <name type="common">scarce swallowtail</name>
    <dbReference type="NCBI Taxonomy" id="110791"/>
    <lineage>
        <taxon>Eukaryota</taxon>
        <taxon>Metazoa</taxon>
        <taxon>Ecdysozoa</taxon>
        <taxon>Arthropoda</taxon>
        <taxon>Hexapoda</taxon>
        <taxon>Insecta</taxon>
        <taxon>Pterygota</taxon>
        <taxon>Neoptera</taxon>
        <taxon>Endopterygota</taxon>
        <taxon>Lepidoptera</taxon>
        <taxon>Glossata</taxon>
        <taxon>Ditrysia</taxon>
        <taxon>Papilionoidea</taxon>
        <taxon>Papilionidae</taxon>
        <taxon>Papilioninae</taxon>
        <taxon>Iphiclides</taxon>
    </lineage>
</organism>
<dbReference type="Gene3D" id="3.10.490.20">
    <property type="match status" value="1"/>
</dbReference>
<evidence type="ECO:0000313" key="4">
    <source>
        <dbReference type="EMBL" id="CAH2055607.1"/>
    </source>
</evidence>
<reference evidence="4" key="1">
    <citation type="submission" date="2022-03" db="EMBL/GenBank/DDBJ databases">
        <authorList>
            <person name="Martin H S."/>
        </authorList>
    </citation>
    <scope>NUCLEOTIDE SEQUENCE</scope>
</reference>
<dbReference type="Gene3D" id="3.40.50.300">
    <property type="entry name" value="P-loop containing nucleotide triphosphate hydrolases"/>
    <property type="match status" value="1"/>
</dbReference>
<evidence type="ECO:0000259" key="3">
    <source>
        <dbReference type="Pfam" id="PF18199"/>
    </source>
</evidence>
<dbReference type="PANTHER" id="PTHR22878:SF73">
    <property type="entry name" value="DYNEIN AXONEMAL HEAVY CHAIN 1"/>
    <property type="match status" value="1"/>
</dbReference>
<dbReference type="InterPro" id="IPR027417">
    <property type="entry name" value="P-loop_NTPase"/>
</dbReference>
<feature type="domain" description="Dynein heavy chain AAA lid" evidence="2">
    <location>
        <begin position="80"/>
        <end position="219"/>
    </location>
</feature>